<dbReference type="EMBL" id="BTGU01001213">
    <property type="protein sequence ID" value="GMN70666.1"/>
    <property type="molecule type" value="Genomic_DNA"/>
</dbReference>
<dbReference type="Proteomes" id="UP001187192">
    <property type="component" value="Unassembled WGS sequence"/>
</dbReference>
<name>A0AA88EFX9_FICCA</name>
<sequence length="132" mass="14184">MLPNFGVMVLVMPFVRGVSLTPRVRSSNPGVDVVALFICDEIRCSICASNVLISSDIKLLIISSMFMVLGGMGHSDVAGRSSVERRAGVGFQVCSGVAWEPRGCEQSSSSLEDFPVKVPPDVHVRLPYESPT</sequence>
<comment type="caution">
    <text evidence="2">The sequence shown here is derived from an EMBL/GenBank/DDBJ whole genome shotgun (WGS) entry which is preliminary data.</text>
</comment>
<evidence type="ECO:0000313" key="2">
    <source>
        <dbReference type="EMBL" id="GMN70666.1"/>
    </source>
</evidence>
<reference evidence="2" key="1">
    <citation type="submission" date="2023-07" db="EMBL/GenBank/DDBJ databases">
        <title>draft genome sequence of fig (Ficus carica).</title>
        <authorList>
            <person name="Takahashi T."/>
            <person name="Nishimura K."/>
        </authorList>
    </citation>
    <scope>NUCLEOTIDE SEQUENCE</scope>
</reference>
<evidence type="ECO:0008006" key="4">
    <source>
        <dbReference type="Google" id="ProtNLM"/>
    </source>
</evidence>
<feature type="chain" id="PRO_5041708229" description="Secreted protein" evidence="1">
    <location>
        <begin position="18"/>
        <end position="132"/>
    </location>
</feature>
<evidence type="ECO:0000256" key="1">
    <source>
        <dbReference type="SAM" id="SignalP"/>
    </source>
</evidence>
<keyword evidence="1" id="KW-0732">Signal</keyword>
<gene>
    <name evidence="2" type="ORF">TIFTF001_039708</name>
</gene>
<protein>
    <recommendedName>
        <fullName evidence="4">Secreted protein</fullName>
    </recommendedName>
</protein>
<keyword evidence="3" id="KW-1185">Reference proteome</keyword>
<proteinExistence type="predicted"/>
<organism evidence="2 3">
    <name type="scientific">Ficus carica</name>
    <name type="common">Common fig</name>
    <dbReference type="NCBI Taxonomy" id="3494"/>
    <lineage>
        <taxon>Eukaryota</taxon>
        <taxon>Viridiplantae</taxon>
        <taxon>Streptophyta</taxon>
        <taxon>Embryophyta</taxon>
        <taxon>Tracheophyta</taxon>
        <taxon>Spermatophyta</taxon>
        <taxon>Magnoliopsida</taxon>
        <taxon>eudicotyledons</taxon>
        <taxon>Gunneridae</taxon>
        <taxon>Pentapetalae</taxon>
        <taxon>rosids</taxon>
        <taxon>fabids</taxon>
        <taxon>Rosales</taxon>
        <taxon>Moraceae</taxon>
        <taxon>Ficeae</taxon>
        <taxon>Ficus</taxon>
    </lineage>
</organism>
<dbReference type="AlphaFoldDB" id="A0AA88EFX9"/>
<accession>A0AA88EFX9</accession>
<feature type="signal peptide" evidence="1">
    <location>
        <begin position="1"/>
        <end position="17"/>
    </location>
</feature>
<evidence type="ECO:0000313" key="3">
    <source>
        <dbReference type="Proteomes" id="UP001187192"/>
    </source>
</evidence>